<accession>A0A6C0M1E8</accession>
<evidence type="ECO:0000313" key="1">
    <source>
        <dbReference type="EMBL" id="QHU36470.1"/>
    </source>
</evidence>
<proteinExistence type="predicted"/>
<sequence>MFLACLFRIFVWFQRTFETMFQSMTNDSHRKFFISVLEDYDPDLDAYVPEDAIFVEEWTRGHHIRRRILNTGERIVDYNGDPWVPVVVPWIWIGDTKSKVDLTEALSRYMVADNLITLDLLETFFPNSDFKVAYIDPRTFIEHDFPAEGVRIRALNAAR</sequence>
<dbReference type="AlphaFoldDB" id="A0A6C0M1E8"/>
<protein>
    <submittedName>
        <fullName evidence="1">Uncharacterized protein</fullName>
    </submittedName>
</protein>
<reference evidence="1" key="1">
    <citation type="journal article" date="2020" name="Nature">
        <title>Giant virus diversity and host interactions through global metagenomics.</title>
        <authorList>
            <person name="Schulz F."/>
            <person name="Roux S."/>
            <person name="Paez-Espino D."/>
            <person name="Jungbluth S."/>
            <person name="Walsh D.A."/>
            <person name="Denef V.J."/>
            <person name="McMahon K.D."/>
            <person name="Konstantinidis K.T."/>
            <person name="Eloe-Fadrosh E.A."/>
            <person name="Kyrpides N.C."/>
            <person name="Woyke T."/>
        </authorList>
    </citation>
    <scope>NUCLEOTIDE SEQUENCE</scope>
    <source>
        <strain evidence="1">GVMAG-S-1035231-58</strain>
    </source>
</reference>
<dbReference type="EMBL" id="MN740639">
    <property type="protein sequence ID" value="QHU36470.1"/>
    <property type="molecule type" value="Genomic_DNA"/>
</dbReference>
<name>A0A6C0M1E8_9ZZZZ</name>
<organism evidence="1">
    <name type="scientific">viral metagenome</name>
    <dbReference type="NCBI Taxonomy" id="1070528"/>
    <lineage>
        <taxon>unclassified sequences</taxon>
        <taxon>metagenomes</taxon>
        <taxon>organismal metagenomes</taxon>
    </lineage>
</organism>